<dbReference type="AlphaFoldDB" id="A0AAP0IYN5"/>
<evidence type="ECO:0000313" key="2">
    <source>
        <dbReference type="Proteomes" id="UP001417504"/>
    </source>
</evidence>
<proteinExistence type="predicted"/>
<comment type="caution">
    <text evidence="1">The sequence shown here is derived from an EMBL/GenBank/DDBJ whole genome shotgun (WGS) entry which is preliminary data.</text>
</comment>
<protein>
    <submittedName>
        <fullName evidence="1">Uncharacterized protein</fullName>
    </submittedName>
</protein>
<dbReference type="EMBL" id="JBBNAE010000005">
    <property type="protein sequence ID" value="KAK9124153.1"/>
    <property type="molecule type" value="Genomic_DNA"/>
</dbReference>
<reference evidence="1 2" key="1">
    <citation type="submission" date="2024-01" db="EMBL/GenBank/DDBJ databases">
        <title>Genome assemblies of Stephania.</title>
        <authorList>
            <person name="Yang L."/>
        </authorList>
    </citation>
    <scope>NUCLEOTIDE SEQUENCE [LARGE SCALE GENOMIC DNA]</scope>
    <source>
        <strain evidence="1">QJT</strain>
        <tissue evidence="1">Leaf</tissue>
    </source>
</reference>
<organism evidence="1 2">
    <name type="scientific">Stephania japonica</name>
    <dbReference type="NCBI Taxonomy" id="461633"/>
    <lineage>
        <taxon>Eukaryota</taxon>
        <taxon>Viridiplantae</taxon>
        <taxon>Streptophyta</taxon>
        <taxon>Embryophyta</taxon>
        <taxon>Tracheophyta</taxon>
        <taxon>Spermatophyta</taxon>
        <taxon>Magnoliopsida</taxon>
        <taxon>Ranunculales</taxon>
        <taxon>Menispermaceae</taxon>
        <taxon>Menispermoideae</taxon>
        <taxon>Cissampelideae</taxon>
        <taxon>Stephania</taxon>
    </lineage>
</organism>
<dbReference type="Proteomes" id="UP001417504">
    <property type="component" value="Unassembled WGS sequence"/>
</dbReference>
<sequence>MICTWTLNRAGNINHYDIRKKGVGELCYDFSNMNKFLNQKPIRHALGVRR</sequence>
<gene>
    <name evidence="1" type="ORF">Sjap_013755</name>
</gene>
<name>A0AAP0IYN5_9MAGN</name>
<accession>A0AAP0IYN5</accession>
<keyword evidence="2" id="KW-1185">Reference proteome</keyword>
<evidence type="ECO:0000313" key="1">
    <source>
        <dbReference type="EMBL" id="KAK9124153.1"/>
    </source>
</evidence>